<dbReference type="EMBL" id="VUJU01013264">
    <property type="protein sequence ID" value="KAF0705361.1"/>
    <property type="molecule type" value="Genomic_DNA"/>
</dbReference>
<organism evidence="1 2">
    <name type="scientific">Aphis craccivora</name>
    <name type="common">Cowpea aphid</name>
    <dbReference type="NCBI Taxonomy" id="307492"/>
    <lineage>
        <taxon>Eukaryota</taxon>
        <taxon>Metazoa</taxon>
        <taxon>Ecdysozoa</taxon>
        <taxon>Arthropoda</taxon>
        <taxon>Hexapoda</taxon>
        <taxon>Insecta</taxon>
        <taxon>Pterygota</taxon>
        <taxon>Neoptera</taxon>
        <taxon>Paraneoptera</taxon>
        <taxon>Hemiptera</taxon>
        <taxon>Sternorrhyncha</taxon>
        <taxon>Aphidomorpha</taxon>
        <taxon>Aphidoidea</taxon>
        <taxon>Aphididae</taxon>
        <taxon>Aphidini</taxon>
        <taxon>Aphis</taxon>
        <taxon>Aphis</taxon>
    </lineage>
</organism>
<accession>A0A6G0VPZ7</accession>
<proteinExistence type="predicted"/>
<dbReference type="Proteomes" id="UP000478052">
    <property type="component" value="Unassembled WGS sequence"/>
</dbReference>
<gene>
    <name evidence="1" type="ORF">FWK35_00026604</name>
</gene>
<name>A0A6G0VPZ7_APHCR</name>
<keyword evidence="2" id="KW-1185">Reference proteome</keyword>
<sequence>MDNSKTKQLPTMFPTLLLQVLEEGDNSAFDYDIGRYIGKNIKLNDFTKFQLLENPWFPPNTYNFPFSLHSKGGKDVKRFVGPHHLKAHHWLVLSDLHCGLYCKYCVLVWRIWISPE</sequence>
<reference evidence="1 2" key="1">
    <citation type="submission" date="2019-08" db="EMBL/GenBank/DDBJ databases">
        <title>Whole genome of Aphis craccivora.</title>
        <authorList>
            <person name="Voronova N.V."/>
            <person name="Shulinski R.S."/>
            <person name="Bandarenka Y.V."/>
            <person name="Zhorov D.G."/>
            <person name="Warner D."/>
        </authorList>
    </citation>
    <scope>NUCLEOTIDE SEQUENCE [LARGE SCALE GENOMIC DNA]</scope>
    <source>
        <strain evidence="1">180601</strain>
        <tissue evidence="1">Whole Body</tissue>
    </source>
</reference>
<evidence type="ECO:0000313" key="1">
    <source>
        <dbReference type="EMBL" id="KAF0705361.1"/>
    </source>
</evidence>
<dbReference type="OrthoDB" id="10063284at2759"/>
<dbReference type="AlphaFoldDB" id="A0A6G0VPZ7"/>
<comment type="caution">
    <text evidence="1">The sequence shown here is derived from an EMBL/GenBank/DDBJ whole genome shotgun (WGS) entry which is preliminary data.</text>
</comment>
<protein>
    <submittedName>
        <fullName evidence="1">52 kDa repressor of the inhibitor of the protein kinase-like</fullName>
    </submittedName>
</protein>
<evidence type="ECO:0000313" key="2">
    <source>
        <dbReference type="Proteomes" id="UP000478052"/>
    </source>
</evidence>